<name>A0ABX2VRN8_AJEDR</name>
<accession>A0ABX2VRN8</accession>
<organism evidence="2 3">
    <name type="scientific">Ajellomyces dermatitidis (strain ER-3 / ATCC MYA-2586)</name>
    <name type="common">Blastomyces dermatitidis</name>
    <dbReference type="NCBI Taxonomy" id="559297"/>
    <lineage>
        <taxon>Eukaryota</taxon>
        <taxon>Fungi</taxon>
        <taxon>Dikarya</taxon>
        <taxon>Ascomycota</taxon>
        <taxon>Pezizomycotina</taxon>
        <taxon>Eurotiomycetes</taxon>
        <taxon>Eurotiomycetidae</taxon>
        <taxon>Onygenales</taxon>
        <taxon>Ajellomycetaceae</taxon>
        <taxon>Blastomyces</taxon>
    </lineage>
</organism>
<dbReference type="Proteomes" id="UP000002039">
    <property type="component" value="Unassembled WGS sequence"/>
</dbReference>
<gene>
    <name evidence="2" type="ORF">BDCG_16374</name>
</gene>
<dbReference type="EMBL" id="EQ999974">
    <property type="protein sequence ID" value="OAS99892.1"/>
    <property type="molecule type" value="Genomic_DNA"/>
</dbReference>
<protein>
    <submittedName>
        <fullName evidence="2">Uncharacterized protein</fullName>
    </submittedName>
</protein>
<feature type="compositionally biased region" description="Basic and acidic residues" evidence="1">
    <location>
        <begin position="82"/>
        <end position="95"/>
    </location>
</feature>
<dbReference type="RefSeq" id="XP_045279620.1">
    <property type="nucleotide sequence ID" value="XM_045425617.1"/>
</dbReference>
<dbReference type="GeneID" id="69031266"/>
<evidence type="ECO:0000313" key="2">
    <source>
        <dbReference type="EMBL" id="OAS99892.1"/>
    </source>
</evidence>
<proteinExistence type="predicted"/>
<evidence type="ECO:0000313" key="3">
    <source>
        <dbReference type="Proteomes" id="UP000002039"/>
    </source>
</evidence>
<evidence type="ECO:0000256" key="1">
    <source>
        <dbReference type="SAM" id="MobiDB-lite"/>
    </source>
</evidence>
<reference evidence="3" key="1">
    <citation type="journal article" date="2015" name="PLoS Genet.">
        <title>The dynamic genome and transcriptome of the human fungal pathogen Blastomyces and close relative Emmonsia.</title>
        <authorList>
            <person name="Munoz J.F."/>
            <person name="Gauthier G.M."/>
            <person name="Desjardins C.A."/>
            <person name="Gallo J.E."/>
            <person name="Holder J."/>
            <person name="Sullivan T.D."/>
            <person name="Marty A.J."/>
            <person name="Carmen J.C."/>
            <person name="Chen Z."/>
            <person name="Ding L."/>
            <person name="Gujja S."/>
            <person name="Magrini V."/>
            <person name="Misas E."/>
            <person name="Mitreva M."/>
            <person name="Priest M."/>
            <person name="Saif S."/>
            <person name="Whiston E.A."/>
            <person name="Young S."/>
            <person name="Zeng Q."/>
            <person name="Goldman W.E."/>
            <person name="Mardis E.R."/>
            <person name="Taylor J.W."/>
            <person name="McEwen J.G."/>
            <person name="Clay O.K."/>
            <person name="Klein B.S."/>
            <person name="Cuomo C.A."/>
        </authorList>
    </citation>
    <scope>NUCLEOTIDE SEQUENCE [LARGE SCALE GENOMIC DNA]</scope>
    <source>
        <strain evidence="3">ER-3 / ATCC MYA-2586</strain>
    </source>
</reference>
<feature type="region of interest" description="Disordered" evidence="1">
    <location>
        <begin position="65"/>
        <end position="107"/>
    </location>
</feature>
<sequence length="107" mass="12285">MPDENMRLSDDDDADDDDAMYVFCRLLARYIIATCRKHTSRACNACTPYTYLLPPSHSFSRTQFNFTSSVLGDPSQHRTQRRDRERGQKSKKEGSHQPPNEAEPCTV</sequence>
<keyword evidence="3" id="KW-1185">Reference proteome</keyword>